<sequence>METPRVQVSLDLGPLTCLISDFDFVFPHLCSVILAGSRSCSLSSRLAPIPSITALPPQLPDRQDFGGDFPEIVDVPIGVERLGSDNEGDLVFLCTEGVRHNAYIEYTATNRTNSLTGRILGEISLRLSTYQLGLSDSEVTTRATLFFCARKVFDTMPTEWNE</sequence>
<gene>
    <name evidence="1" type="ORF">LTRI10_LOCUS27121</name>
</gene>
<protein>
    <submittedName>
        <fullName evidence="1">Uncharacterized protein</fullName>
    </submittedName>
</protein>
<proteinExistence type="predicted"/>
<evidence type="ECO:0000313" key="1">
    <source>
        <dbReference type="EMBL" id="CAL1386031.1"/>
    </source>
</evidence>
<evidence type="ECO:0000313" key="2">
    <source>
        <dbReference type="Proteomes" id="UP001497516"/>
    </source>
</evidence>
<reference evidence="1 2" key="1">
    <citation type="submission" date="2024-04" db="EMBL/GenBank/DDBJ databases">
        <authorList>
            <person name="Fracassetti M."/>
        </authorList>
    </citation>
    <scope>NUCLEOTIDE SEQUENCE [LARGE SCALE GENOMIC DNA]</scope>
</reference>
<dbReference type="Proteomes" id="UP001497516">
    <property type="component" value="Chromosome 4"/>
</dbReference>
<organism evidence="1 2">
    <name type="scientific">Linum trigynum</name>
    <dbReference type="NCBI Taxonomy" id="586398"/>
    <lineage>
        <taxon>Eukaryota</taxon>
        <taxon>Viridiplantae</taxon>
        <taxon>Streptophyta</taxon>
        <taxon>Embryophyta</taxon>
        <taxon>Tracheophyta</taxon>
        <taxon>Spermatophyta</taxon>
        <taxon>Magnoliopsida</taxon>
        <taxon>eudicotyledons</taxon>
        <taxon>Gunneridae</taxon>
        <taxon>Pentapetalae</taxon>
        <taxon>rosids</taxon>
        <taxon>fabids</taxon>
        <taxon>Malpighiales</taxon>
        <taxon>Linaceae</taxon>
        <taxon>Linum</taxon>
    </lineage>
</organism>
<keyword evidence="2" id="KW-1185">Reference proteome</keyword>
<accession>A0AAV2EJA2</accession>
<dbReference type="AlphaFoldDB" id="A0AAV2EJA2"/>
<dbReference type="EMBL" id="OZ034817">
    <property type="protein sequence ID" value="CAL1386031.1"/>
    <property type="molecule type" value="Genomic_DNA"/>
</dbReference>
<name>A0AAV2EJA2_9ROSI</name>